<accession>A0AAV2YLB9</accession>
<gene>
    <name evidence="1" type="ORF">N0F65_003091</name>
</gene>
<evidence type="ECO:0000313" key="2">
    <source>
        <dbReference type="Proteomes" id="UP001146120"/>
    </source>
</evidence>
<dbReference type="AlphaFoldDB" id="A0AAV2YLB9"/>
<keyword evidence="2" id="KW-1185">Reference proteome</keyword>
<organism evidence="1 2">
    <name type="scientific">Lagenidium giganteum</name>
    <dbReference type="NCBI Taxonomy" id="4803"/>
    <lineage>
        <taxon>Eukaryota</taxon>
        <taxon>Sar</taxon>
        <taxon>Stramenopiles</taxon>
        <taxon>Oomycota</taxon>
        <taxon>Peronosporomycetes</taxon>
        <taxon>Pythiales</taxon>
        <taxon>Pythiaceae</taxon>
    </lineage>
</organism>
<dbReference type="EMBL" id="DAKRPA010000227">
    <property type="protein sequence ID" value="DAZ94921.1"/>
    <property type="molecule type" value="Genomic_DNA"/>
</dbReference>
<sequence>ASQYASWATRRGFPDSAPGGHIISGFINGGYVSVPSFPDQSKSISTTRCLTGSHITLFSRRSPWTREAAAK</sequence>
<reference evidence="1" key="1">
    <citation type="submission" date="2022-11" db="EMBL/GenBank/DDBJ databases">
        <authorList>
            <person name="Morgan W.R."/>
            <person name="Tartar A."/>
        </authorList>
    </citation>
    <scope>NUCLEOTIDE SEQUENCE</scope>
    <source>
        <strain evidence="1">ARSEF 373</strain>
    </source>
</reference>
<feature type="non-terminal residue" evidence="1">
    <location>
        <position position="1"/>
    </location>
</feature>
<evidence type="ECO:0000313" key="1">
    <source>
        <dbReference type="EMBL" id="DAZ94921.1"/>
    </source>
</evidence>
<proteinExistence type="predicted"/>
<name>A0AAV2YLB9_9STRA</name>
<protein>
    <submittedName>
        <fullName evidence="1">Uncharacterized protein</fullName>
    </submittedName>
</protein>
<comment type="caution">
    <text evidence="1">The sequence shown here is derived from an EMBL/GenBank/DDBJ whole genome shotgun (WGS) entry which is preliminary data.</text>
</comment>
<dbReference type="Proteomes" id="UP001146120">
    <property type="component" value="Unassembled WGS sequence"/>
</dbReference>
<reference evidence="1" key="2">
    <citation type="journal article" date="2023" name="Microbiol Resour">
        <title>Decontamination and Annotation of the Draft Genome Sequence of the Oomycete Lagenidium giganteum ARSEF 373.</title>
        <authorList>
            <person name="Morgan W.R."/>
            <person name="Tartar A."/>
        </authorList>
    </citation>
    <scope>NUCLEOTIDE SEQUENCE</scope>
    <source>
        <strain evidence="1">ARSEF 373</strain>
    </source>
</reference>